<name>A0AC34F0B9_9BILA</name>
<evidence type="ECO:0000313" key="2">
    <source>
        <dbReference type="WBParaSite" id="ES5_v2.g10398.t1"/>
    </source>
</evidence>
<sequence length="416" mass="47920">MDGNCFTLPSRYGEPHFIRSTKYKSVLSAFDNETDEKVVELLNAFPSENYKTELCDIFFVTKYMEYNFTSLNHILLPHDGISYLMYQALCGIYHLKKLGIIHGDLKPSNIGVNEKYELKILNFGSVSRDNEARMTNYICNRYYRAPEVILGIKYDSKIDIWALGCIFAELVLKKILFCGKTHIKQWEAIVEILGNPDAQYYATFPETIKSYLKKYSPLHHQKSWNEILPDSAFLQSHKIFTTENFRNLISQMLFIDPKKRIFVRNAIEHPYVKTWYKQSEVDDRVLAPNLMAPLPDLEDDLEKWKVDVNQPFRGHFTYYNDVGYGACGTQINANSEKLVAVSHELWDASIGNPNNDPICKKCLKVDYNGKSITVPVKDKCPSCPRDHMDLSLPAFQDLENPDKGNVYGATFTFVDC</sequence>
<reference evidence="2" key="1">
    <citation type="submission" date="2022-11" db="UniProtKB">
        <authorList>
            <consortium name="WormBaseParasite"/>
        </authorList>
    </citation>
    <scope>IDENTIFICATION</scope>
</reference>
<proteinExistence type="predicted"/>
<evidence type="ECO:0000313" key="1">
    <source>
        <dbReference type="Proteomes" id="UP000887579"/>
    </source>
</evidence>
<dbReference type="Proteomes" id="UP000887579">
    <property type="component" value="Unplaced"/>
</dbReference>
<protein>
    <submittedName>
        <fullName evidence="2">Protein kinase domain-containing protein</fullName>
    </submittedName>
</protein>
<dbReference type="WBParaSite" id="ES5_v2.g10398.t1">
    <property type="protein sequence ID" value="ES5_v2.g10398.t1"/>
    <property type="gene ID" value="ES5_v2.g10398"/>
</dbReference>
<organism evidence="1 2">
    <name type="scientific">Panagrolaimus sp. ES5</name>
    <dbReference type="NCBI Taxonomy" id="591445"/>
    <lineage>
        <taxon>Eukaryota</taxon>
        <taxon>Metazoa</taxon>
        <taxon>Ecdysozoa</taxon>
        <taxon>Nematoda</taxon>
        <taxon>Chromadorea</taxon>
        <taxon>Rhabditida</taxon>
        <taxon>Tylenchina</taxon>
        <taxon>Panagrolaimomorpha</taxon>
        <taxon>Panagrolaimoidea</taxon>
        <taxon>Panagrolaimidae</taxon>
        <taxon>Panagrolaimus</taxon>
    </lineage>
</organism>
<accession>A0AC34F0B9</accession>